<evidence type="ECO:0000256" key="1">
    <source>
        <dbReference type="ARBA" id="ARBA00005189"/>
    </source>
</evidence>
<evidence type="ECO:0000313" key="5">
    <source>
        <dbReference type="EMBL" id="VAX04380.1"/>
    </source>
</evidence>
<dbReference type="InterPro" id="IPR029063">
    <property type="entry name" value="SAM-dependent_MTases_sf"/>
</dbReference>
<dbReference type="SUPFAM" id="SSF53335">
    <property type="entry name" value="S-adenosyl-L-methionine-dependent methyltransferases"/>
    <property type="match status" value="1"/>
</dbReference>
<gene>
    <name evidence="5" type="ORF">MNBD_ALPHA03-1164</name>
</gene>
<evidence type="ECO:0000256" key="4">
    <source>
        <dbReference type="ARBA" id="ARBA00025707"/>
    </source>
</evidence>
<dbReference type="Gene3D" id="3.40.50.150">
    <property type="entry name" value="Vaccinia Virus protein VP39"/>
    <property type="match status" value="1"/>
</dbReference>
<dbReference type="AlphaFoldDB" id="A0A3B1B253"/>
<dbReference type="PANTHER" id="PTHR44307">
    <property type="entry name" value="PHOSPHOETHANOLAMINE METHYLTRANSFERASE"/>
    <property type="match status" value="1"/>
</dbReference>
<proteinExistence type="predicted"/>
<organism evidence="5">
    <name type="scientific">hydrothermal vent metagenome</name>
    <dbReference type="NCBI Taxonomy" id="652676"/>
    <lineage>
        <taxon>unclassified sequences</taxon>
        <taxon>metagenomes</taxon>
        <taxon>ecological metagenomes</taxon>
    </lineage>
</organism>
<dbReference type="PANTHER" id="PTHR44307:SF2">
    <property type="entry name" value="PHOSPHOETHANOLAMINE METHYLTRANSFERASE ISOFORM X1"/>
    <property type="match status" value="1"/>
</dbReference>
<keyword evidence="3" id="KW-0808">Transferase</keyword>
<dbReference type="CDD" id="cd02440">
    <property type="entry name" value="AdoMet_MTases"/>
    <property type="match status" value="1"/>
</dbReference>
<dbReference type="Pfam" id="PF02353">
    <property type="entry name" value="CMAS"/>
    <property type="match status" value="1"/>
</dbReference>
<reference evidence="5" key="1">
    <citation type="submission" date="2018-06" db="EMBL/GenBank/DDBJ databases">
        <authorList>
            <person name="Zhirakovskaya E."/>
        </authorList>
    </citation>
    <scope>NUCLEOTIDE SEQUENCE</scope>
</reference>
<name>A0A3B1B253_9ZZZZ</name>
<keyword evidence="2" id="KW-0489">Methyltransferase</keyword>
<comment type="pathway">
    <text evidence="1">Lipid metabolism.</text>
</comment>
<dbReference type="GO" id="GO:0008168">
    <property type="term" value="F:methyltransferase activity"/>
    <property type="evidence" value="ECO:0007669"/>
    <property type="project" value="UniProtKB-KW"/>
</dbReference>
<protein>
    <recommendedName>
        <fullName evidence="6">Methyltransferase type 11 domain-containing protein</fullName>
    </recommendedName>
</protein>
<accession>A0A3B1B253</accession>
<evidence type="ECO:0008006" key="6">
    <source>
        <dbReference type="Google" id="ProtNLM"/>
    </source>
</evidence>
<evidence type="ECO:0000256" key="3">
    <source>
        <dbReference type="ARBA" id="ARBA00022679"/>
    </source>
</evidence>
<comment type="pathway">
    <text evidence="4">Phospholipid metabolism.</text>
</comment>
<sequence>MGKDDKDIKISFKLRCLAWWNGYDIEDVKARLQAQGTGNFLDDDKVTEEPGPAAKEETVTSLPWDKLRMEMTQLIWGNGYCGPGGKEQIEKMCKLLGLNSKMSAIVIGAGFGGPARVLAEEFGVWITGFELSKELAERGMKMSEDAGLASKAIISHLDPAQEKPFDRSYDRAFSKEALYLFQDKEKILQDTYDTLKEGGLFLITDYTLSDADALENPDVRKWLKQEATQPYLATTAIMQEAIEKTGFSLRVNEDISDEYVKLIEGSWSKATAITKELSKKGAEGTKAIESLMAEAEFWALRAKLLKEGHIRVWRFLGYKQNAELR</sequence>
<evidence type="ECO:0000256" key="2">
    <source>
        <dbReference type="ARBA" id="ARBA00022603"/>
    </source>
</evidence>
<dbReference type="GO" id="GO:0032259">
    <property type="term" value="P:methylation"/>
    <property type="evidence" value="ECO:0007669"/>
    <property type="project" value="UniProtKB-KW"/>
</dbReference>
<dbReference type="EMBL" id="UOFW01000090">
    <property type="protein sequence ID" value="VAX04380.1"/>
    <property type="molecule type" value="Genomic_DNA"/>
</dbReference>